<sequence length="163" mass="18212">MDEAEKWIEIAKKGKGKETLASTSNLINMTLEEEQRRRSCALHVRVIGLKDGGRVEEEVKGLMELMGVDKPTHAKAWRVGKRSGGVGETSKALILRFPTLETKELLKRRPTLRKTGIFLGDDLKLSQLAHMKEVMPEIRAARDKGKIAFYGDGRVDIVESSPT</sequence>
<name>A0A8T2QN64_CERRI</name>
<proteinExistence type="predicted"/>
<gene>
    <name evidence="1" type="ORF">KP509_34G073800</name>
</gene>
<keyword evidence="2" id="KW-1185">Reference proteome</keyword>
<dbReference type="AlphaFoldDB" id="A0A8T2QN64"/>
<accession>A0A8T2QN64</accession>
<reference evidence="1" key="1">
    <citation type="submission" date="2021-08" db="EMBL/GenBank/DDBJ databases">
        <title>WGS assembly of Ceratopteris richardii.</title>
        <authorList>
            <person name="Marchant D.B."/>
            <person name="Chen G."/>
            <person name="Jenkins J."/>
            <person name="Shu S."/>
            <person name="Leebens-Mack J."/>
            <person name="Grimwood J."/>
            <person name="Schmutz J."/>
            <person name="Soltis P."/>
            <person name="Soltis D."/>
            <person name="Chen Z.-H."/>
        </authorList>
    </citation>
    <scope>NUCLEOTIDE SEQUENCE</scope>
    <source>
        <strain evidence="1">Whitten #5841</strain>
        <tissue evidence="1">Leaf</tissue>
    </source>
</reference>
<dbReference type="OrthoDB" id="1898732at2759"/>
<evidence type="ECO:0000313" key="1">
    <source>
        <dbReference type="EMBL" id="KAH7284853.1"/>
    </source>
</evidence>
<dbReference type="EMBL" id="CM035439">
    <property type="protein sequence ID" value="KAH7284853.1"/>
    <property type="molecule type" value="Genomic_DNA"/>
</dbReference>
<organism evidence="1 2">
    <name type="scientific">Ceratopteris richardii</name>
    <name type="common">Triangle waterfern</name>
    <dbReference type="NCBI Taxonomy" id="49495"/>
    <lineage>
        <taxon>Eukaryota</taxon>
        <taxon>Viridiplantae</taxon>
        <taxon>Streptophyta</taxon>
        <taxon>Embryophyta</taxon>
        <taxon>Tracheophyta</taxon>
        <taxon>Polypodiopsida</taxon>
        <taxon>Polypodiidae</taxon>
        <taxon>Polypodiales</taxon>
        <taxon>Pteridineae</taxon>
        <taxon>Pteridaceae</taxon>
        <taxon>Parkerioideae</taxon>
        <taxon>Ceratopteris</taxon>
    </lineage>
</organism>
<comment type="caution">
    <text evidence="1">The sequence shown here is derived from an EMBL/GenBank/DDBJ whole genome shotgun (WGS) entry which is preliminary data.</text>
</comment>
<evidence type="ECO:0000313" key="2">
    <source>
        <dbReference type="Proteomes" id="UP000825935"/>
    </source>
</evidence>
<protein>
    <submittedName>
        <fullName evidence="1">Uncharacterized protein</fullName>
    </submittedName>
</protein>
<dbReference type="Proteomes" id="UP000825935">
    <property type="component" value="Chromosome 34"/>
</dbReference>